<keyword evidence="2" id="KW-0812">Transmembrane</keyword>
<dbReference type="Proteomes" id="UP000008281">
    <property type="component" value="Unassembled WGS sequence"/>
</dbReference>
<sequence length="261" mass="29361">MIHLKYPDLFKFRHDSKMRHHLANTFLSITFLASIPWMIMIVPVGLILGGIRAIFGPKPAGRPEKLAKSMPDDDSGISAESAESENSEAATTTTSPNSSENSEDEKEDPPQIFDFKLVTVKQKHLELSENLGVLISEYVARLQKTPVLVTLRDVATLTNVTSSAENTARIPYKKRKMKVMLIPIESISEILEHSKESDGSPVMIYLLEEMESIDILTENRKFVNEIKEIMSENGEMETLDKSTSEFLMIKKDALVWINSGY</sequence>
<evidence type="ECO:0000313" key="4">
    <source>
        <dbReference type="Proteomes" id="UP000008281"/>
    </source>
</evidence>
<feature type="transmembrane region" description="Helical" evidence="2">
    <location>
        <begin position="21"/>
        <end position="48"/>
    </location>
</feature>
<dbReference type="EMBL" id="DS268611">
    <property type="protein sequence ID" value="EFO94037.1"/>
    <property type="molecule type" value="Genomic_DNA"/>
</dbReference>
<dbReference type="HOGENOM" id="CLU_069455_0_0_1"/>
<gene>
    <name evidence="3" type="ORF">CRE_27855</name>
</gene>
<keyword evidence="2" id="KW-0472">Membrane</keyword>
<accession>E3NDL2</accession>
<dbReference type="InParanoid" id="E3NDL2"/>
<dbReference type="AlphaFoldDB" id="E3NDL2"/>
<evidence type="ECO:0000313" key="3">
    <source>
        <dbReference type="EMBL" id="EFO94037.1"/>
    </source>
</evidence>
<protein>
    <submittedName>
        <fullName evidence="3">Uncharacterized protein</fullName>
    </submittedName>
</protein>
<dbReference type="OrthoDB" id="5811677at2759"/>
<evidence type="ECO:0000256" key="1">
    <source>
        <dbReference type="SAM" id="MobiDB-lite"/>
    </source>
</evidence>
<reference evidence="3" key="1">
    <citation type="submission" date="2007-07" db="EMBL/GenBank/DDBJ databases">
        <title>PCAP assembly of the Caenorhabditis remanei genome.</title>
        <authorList>
            <consortium name="The Caenorhabditis remanei Sequencing Consortium"/>
            <person name="Wilson R.K."/>
        </authorList>
    </citation>
    <scope>NUCLEOTIDE SEQUENCE [LARGE SCALE GENOMIC DNA]</scope>
    <source>
        <strain evidence="3">PB4641</strain>
    </source>
</reference>
<dbReference type="OMA" id="TARIPYK"/>
<proteinExistence type="predicted"/>
<dbReference type="FunCoup" id="E3NDL2">
    <property type="interactions" value="7"/>
</dbReference>
<evidence type="ECO:0000256" key="2">
    <source>
        <dbReference type="SAM" id="Phobius"/>
    </source>
</evidence>
<dbReference type="eggNOG" id="ENOG502RYTI">
    <property type="taxonomic scope" value="Eukaryota"/>
</dbReference>
<organism evidence="4">
    <name type="scientific">Caenorhabditis remanei</name>
    <name type="common">Caenorhabditis vulgaris</name>
    <dbReference type="NCBI Taxonomy" id="31234"/>
    <lineage>
        <taxon>Eukaryota</taxon>
        <taxon>Metazoa</taxon>
        <taxon>Ecdysozoa</taxon>
        <taxon>Nematoda</taxon>
        <taxon>Chromadorea</taxon>
        <taxon>Rhabditida</taxon>
        <taxon>Rhabditina</taxon>
        <taxon>Rhabditomorpha</taxon>
        <taxon>Rhabditoidea</taxon>
        <taxon>Rhabditidae</taxon>
        <taxon>Peloderinae</taxon>
        <taxon>Caenorhabditis</taxon>
    </lineage>
</organism>
<name>E3NDL2_CAERE</name>
<keyword evidence="2" id="KW-1133">Transmembrane helix</keyword>
<feature type="compositionally biased region" description="Low complexity" evidence="1">
    <location>
        <begin position="87"/>
        <end position="100"/>
    </location>
</feature>
<dbReference type="STRING" id="31234.E3NDL2"/>
<feature type="region of interest" description="Disordered" evidence="1">
    <location>
        <begin position="64"/>
        <end position="108"/>
    </location>
</feature>
<keyword evidence="4" id="KW-1185">Reference proteome</keyword>